<dbReference type="GO" id="GO:0000256">
    <property type="term" value="P:allantoin catabolic process"/>
    <property type="evidence" value="ECO:0007669"/>
    <property type="project" value="InterPro"/>
</dbReference>
<evidence type="ECO:0000259" key="9">
    <source>
        <dbReference type="Pfam" id="PF01979"/>
    </source>
</evidence>
<dbReference type="InterPro" id="IPR017593">
    <property type="entry name" value="Allantoinase"/>
</dbReference>
<evidence type="ECO:0000313" key="11">
    <source>
        <dbReference type="Proteomes" id="UP001055712"/>
    </source>
</evidence>
<dbReference type="OrthoDB" id="10258955at2759"/>
<dbReference type="NCBIfam" id="TIGR03178">
    <property type="entry name" value="allantoinase"/>
    <property type="match status" value="1"/>
</dbReference>
<proteinExistence type="inferred from homology"/>
<dbReference type="GO" id="GO:0006145">
    <property type="term" value="P:purine nucleobase catabolic process"/>
    <property type="evidence" value="ECO:0007669"/>
    <property type="project" value="TreeGrafter"/>
</dbReference>
<dbReference type="PANTHER" id="PTHR43668">
    <property type="entry name" value="ALLANTOINASE"/>
    <property type="match status" value="1"/>
</dbReference>
<keyword evidence="7" id="KW-0378">Hydrolase</keyword>
<comment type="pathway">
    <text evidence="2">Nitrogen metabolism; (S)-allantoin degradation; allantoate from (S)-allantoin: step 1/1.</text>
</comment>
<dbReference type="SUPFAM" id="SSF51338">
    <property type="entry name" value="Composite domain of metallo-dependent hydrolases"/>
    <property type="match status" value="1"/>
</dbReference>
<evidence type="ECO:0000256" key="7">
    <source>
        <dbReference type="ARBA" id="ARBA00022801"/>
    </source>
</evidence>
<comment type="cofactor">
    <cofactor evidence="1">
        <name>Zn(2+)</name>
        <dbReference type="ChEBI" id="CHEBI:29105"/>
    </cofactor>
</comment>
<organism evidence="10 11">
    <name type="scientific">Chlorella vulgaris</name>
    <name type="common">Green alga</name>
    <dbReference type="NCBI Taxonomy" id="3077"/>
    <lineage>
        <taxon>Eukaryota</taxon>
        <taxon>Viridiplantae</taxon>
        <taxon>Chlorophyta</taxon>
        <taxon>core chlorophytes</taxon>
        <taxon>Trebouxiophyceae</taxon>
        <taxon>Chlorellales</taxon>
        <taxon>Chlorellaceae</taxon>
        <taxon>Chlorella clade</taxon>
        <taxon>Chlorella</taxon>
    </lineage>
</organism>
<keyword evidence="6" id="KW-0479">Metal-binding</keyword>
<sequence length="553" mass="58980">MAPKATPKAKAEATKADEPSLGFLPRRLLASVFLYTLTAAVLYKMAEENGMLALVSSHLRAAPWNPLSKPCGLLDRQEFVILSDRIVIGKGQADGPQPGAVHVRGGMIAAVHTSSAAVDRHAASKVLLDTRPDLHVLDYGDAVVAPGLIDVHVHMDEPGREEWEGMATATRAAAAGGITTLIDMPLNSAPPTTTPAELARKAAVAAQANKTHVNVAFWAGLVPENAHKPGVLKALIRGGALGFKAFMSPSGIDDFGHVSPADIEAALPTIRALGVPLLVHAELLDGDVPQEGDPREHSTWLAARPRRFEKNAVRALLAALREGASNSTKPGFRVHVVHLSDADLIPEFVAAKAEGLPISVETCPHYLNFATERVPTGDTKVKCAPPLREEENRYRLLDGLRDGAIDSLATDHSPFDPAMKLPESGDFLAAWGGIAGLQYALPASWQPTSLHGMNITWLTQAWSVGPAQLAKLNKTKGRLAPGLDADIVVWSPDQAADTSLDALQHLHKVSPYIGMSMQGRVLATFVDGHQVFGEQQGVASEACGSPILKKRWW</sequence>
<accession>A0A9D4TVV9</accession>
<dbReference type="InterPro" id="IPR050138">
    <property type="entry name" value="DHOase/Allantoinase_Hydrolase"/>
</dbReference>
<reference evidence="10" key="2">
    <citation type="submission" date="2020-11" db="EMBL/GenBank/DDBJ databases">
        <authorList>
            <person name="Cecchin M."/>
            <person name="Marcolungo L."/>
            <person name="Rossato M."/>
            <person name="Girolomoni L."/>
            <person name="Cosentino E."/>
            <person name="Cuine S."/>
            <person name="Li-Beisson Y."/>
            <person name="Delledonne M."/>
            <person name="Ballottari M."/>
        </authorList>
    </citation>
    <scope>NUCLEOTIDE SEQUENCE</scope>
    <source>
        <strain evidence="10">211/11P</strain>
        <tissue evidence="10">Whole cell</tissue>
    </source>
</reference>
<dbReference type="PANTHER" id="PTHR43668:SF2">
    <property type="entry name" value="ALLANTOINASE"/>
    <property type="match status" value="1"/>
</dbReference>
<reference evidence="10" key="1">
    <citation type="journal article" date="2019" name="Plant J.">
        <title>Chlorella vulgaris genome assembly and annotation reveals the molecular basis for metabolic acclimation to high light conditions.</title>
        <authorList>
            <person name="Cecchin M."/>
            <person name="Marcolungo L."/>
            <person name="Rossato M."/>
            <person name="Girolomoni L."/>
            <person name="Cosentino E."/>
            <person name="Cuine S."/>
            <person name="Li-Beisson Y."/>
            <person name="Delledonne M."/>
            <person name="Ballottari M."/>
        </authorList>
    </citation>
    <scope>NUCLEOTIDE SEQUENCE</scope>
    <source>
        <strain evidence="10">211/11P</strain>
    </source>
</reference>
<evidence type="ECO:0000256" key="2">
    <source>
        <dbReference type="ARBA" id="ARBA00004968"/>
    </source>
</evidence>
<evidence type="ECO:0000313" key="10">
    <source>
        <dbReference type="EMBL" id="KAI3435951.1"/>
    </source>
</evidence>
<dbReference type="SUPFAM" id="SSF51556">
    <property type="entry name" value="Metallo-dependent hydrolases"/>
    <property type="match status" value="1"/>
</dbReference>
<dbReference type="Proteomes" id="UP001055712">
    <property type="component" value="Unassembled WGS sequence"/>
</dbReference>
<keyword evidence="8" id="KW-0862">Zinc</keyword>
<feature type="domain" description="Amidohydrolase-related" evidence="9">
    <location>
        <begin position="143"/>
        <end position="531"/>
    </location>
</feature>
<evidence type="ECO:0000256" key="6">
    <source>
        <dbReference type="ARBA" id="ARBA00022723"/>
    </source>
</evidence>
<dbReference type="GO" id="GO:0008270">
    <property type="term" value="F:zinc ion binding"/>
    <property type="evidence" value="ECO:0007669"/>
    <property type="project" value="InterPro"/>
</dbReference>
<evidence type="ECO:0000256" key="3">
    <source>
        <dbReference type="ARBA" id="ARBA00010368"/>
    </source>
</evidence>
<evidence type="ECO:0000256" key="4">
    <source>
        <dbReference type="ARBA" id="ARBA00011881"/>
    </source>
</evidence>
<evidence type="ECO:0000256" key="5">
    <source>
        <dbReference type="ARBA" id="ARBA00012863"/>
    </source>
</evidence>
<dbReference type="EC" id="3.5.2.5" evidence="5"/>
<keyword evidence="11" id="KW-1185">Reference proteome</keyword>
<dbReference type="GO" id="GO:0005737">
    <property type="term" value="C:cytoplasm"/>
    <property type="evidence" value="ECO:0007669"/>
    <property type="project" value="TreeGrafter"/>
</dbReference>
<protein>
    <recommendedName>
        <fullName evidence="5">allantoinase</fullName>
        <ecNumber evidence="5">3.5.2.5</ecNumber>
    </recommendedName>
</protein>
<dbReference type="InterPro" id="IPR006680">
    <property type="entry name" value="Amidohydro-rel"/>
</dbReference>
<dbReference type="InterPro" id="IPR011059">
    <property type="entry name" value="Metal-dep_hydrolase_composite"/>
</dbReference>
<gene>
    <name evidence="10" type="ORF">D9Q98_002009</name>
</gene>
<dbReference type="Gene3D" id="3.20.20.140">
    <property type="entry name" value="Metal-dependent hydrolases"/>
    <property type="match status" value="1"/>
</dbReference>
<dbReference type="GO" id="GO:0050897">
    <property type="term" value="F:cobalt ion binding"/>
    <property type="evidence" value="ECO:0007669"/>
    <property type="project" value="InterPro"/>
</dbReference>
<dbReference type="AlphaFoldDB" id="A0A9D4TVV9"/>
<comment type="similarity">
    <text evidence="3">Belongs to the metallo-dependent hydrolases superfamily. Allantoinase family.</text>
</comment>
<comment type="caution">
    <text evidence="10">The sequence shown here is derived from an EMBL/GenBank/DDBJ whole genome shotgun (WGS) entry which is preliminary data.</text>
</comment>
<evidence type="ECO:0000256" key="1">
    <source>
        <dbReference type="ARBA" id="ARBA00001947"/>
    </source>
</evidence>
<name>A0A9D4TVV9_CHLVU</name>
<dbReference type="InterPro" id="IPR032466">
    <property type="entry name" value="Metal_Hydrolase"/>
</dbReference>
<comment type="subunit">
    <text evidence="4">Homotetramer.</text>
</comment>
<evidence type="ECO:0000256" key="8">
    <source>
        <dbReference type="ARBA" id="ARBA00022833"/>
    </source>
</evidence>
<dbReference type="EMBL" id="SIDB01000002">
    <property type="protein sequence ID" value="KAI3435951.1"/>
    <property type="molecule type" value="Genomic_DNA"/>
</dbReference>
<dbReference type="GO" id="GO:0004038">
    <property type="term" value="F:allantoinase activity"/>
    <property type="evidence" value="ECO:0007669"/>
    <property type="project" value="UniProtKB-EC"/>
</dbReference>
<dbReference type="Pfam" id="PF01979">
    <property type="entry name" value="Amidohydro_1"/>
    <property type="match status" value="1"/>
</dbReference>